<protein>
    <submittedName>
        <fullName evidence="3">Peptidase A24</fullName>
    </submittedName>
</protein>
<dbReference type="OrthoDB" id="6103972at2"/>
<dbReference type="Gene3D" id="1.20.120.1220">
    <property type="match status" value="1"/>
</dbReference>
<evidence type="ECO:0000313" key="3">
    <source>
        <dbReference type="EMBL" id="TBU95558.1"/>
    </source>
</evidence>
<comment type="caution">
    <text evidence="3">The sequence shown here is derived from an EMBL/GenBank/DDBJ whole genome shotgun (WGS) entry which is preliminary data.</text>
</comment>
<sequence length="186" mass="19916">MYTTYAMLVLLPALAWVICSDLLYRRIHNTLVLILLALWLLLPLAALFGLGPFAALAGNGLLYQVLRALCGASIVLLVGFVLFSLGRVGAGDVKLMAVMCLWLSGLGLMTFLIVTALAGGLLALGLPLLTMLEGFCAQAWMKFGQRHPRLAIPTPMVLTEDCPQGIPYGLAIAAGAFYTLLFPIHS</sequence>
<organism evidence="3 4">
    <name type="scientific">Stutzerimonas kirkiae</name>
    <dbReference type="NCBI Taxonomy" id="2211392"/>
    <lineage>
        <taxon>Bacteria</taxon>
        <taxon>Pseudomonadati</taxon>
        <taxon>Pseudomonadota</taxon>
        <taxon>Gammaproteobacteria</taxon>
        <taxon>Pseudomonadales</taxon>
        <taxon>Pseudomonadaceae</taxon>
        <taxon>Stutzerimonas</taxon>
    </lineage>
</organism>
<keyword evidence="1" id="KW-0812">Transmembrane</keyword>
<dbReference type="InterPro" id="IPR000045">
    <property type="entry name" value="Prepilin_IV_endopep_pep"/>
</dbReference>
<feature type="transmembrane region" description="Helical" evidence="1">
    <location>
        <begin position="165"/>
        <end position="184"/>
    </location>
</feature>
<dbReference type="Proteomes" id="UP000292639">
    <property type="component" value="Unassembled WGS sequence"/>
</dbReference>
<dbReference type="Pfam" id="PF01478">
    <property type="entry name" value="Peptidase_A24"/>
    <property type="match status" value="1"/>
</dbReference>
<feature type="domain" description="Prepilin type IV endopeptidase peptidase" evidence="2">
    <location>
        <begin position="8"/>
        <end position="124"/>
    </location>
</feature>
<dbReference type="GO" id="GO:0016020">
    <property type="term" value="C:membrane"/>
    <property type="evidence" value="ECO:0007669"/>
    <property type="project" value="InterPro"/>
</dbReference>
<accession>A0A4Q9R7B1</accession>
<evidence type="ECO:0000313" key="4">
    <source>
        <dbReference type="Proteomes" id="UP000292639"/>
    </source>
</evidence>
<keyword evidence="4" id="KW-1185">Reference proteome</keyword>
<feature type="transmembrane region" description="Helical" evidence="1">
    <location>
        <begin position="95"/>
        <end position="124"/>
    </location>
</feature>
<gene>
    <name evidence="3" type="ORF">DNJ96_12455</name>
</gene>
<evidence type="ECO:0000259" key="2">
    <source>
        <dbReference type="Pfam" id="PF01478"/>
    </source>
</evidence>
<feature type="transmembrane region" description="Helical" evidence="1">
    <location>
        <begin position="61"/>
        <end position="83"/>
    </location>
</feature>
<dbReference type="RefSeq" id="WP_131184392.1">
    <property type="nucleotide sequence ID" value="NZ_QJUO01000013.1"/>
</dbReference>
<proteinExistence type="predicted"/>
<keyword evidence="1" id="KW-0472">Membrane</keyword>
<evidence type="ECO:0000256" key="1">
    <source>
        <dbReference type="SAM" id="Phobius"/>
    </source>
</evidence>
<reference evidence="3 4" key="1">
    <citation type="submission" date="2018-06" db="EMBL/GenBank/DDBJ databases">
        <title>Three novel Pseudomonas species isolated from symptomatic oak.</title>
        <authorList>
            <person name="Bueno-Gonzalez V."/>
            <person name="Brady C."/>
        </authorList>
    </citation>
    <scope>NUCLEOTIDE SEQUENCE [LARGE SCALE GENOMIC DNA]</scope>
    <source>
        <strain evidence="3 4">P17C</strain>
    </source>
</reference>
<feature type="transmembrane region" description="Helical" evidence="1">
    <location>
        <begin position="31"/>
        <end position="55"/>
    </location>
</feature>
<name>A0A4Q9R7B1_9GAMM</name>
<dbReference type="EMBL" id="QJUP01000016">
    <property type="protein sequence ID" value="TBU95558.1"/>
    <property type="molecule type" value="Genomic_DNA"/>
</dbReference>
<dbReference type="AlphaFoldDB" id="A0A4Q9R7B1"/>
<keyword evidence="1" id="KW-1133">Transmembrane helix</keyword>
<dbReference type="GO" id="GO:0004190">
    <property type="term" value="F:aspartic-type endopeptidase activity"/>
    <property type="evidence" value="ECO:0007669"/>
    <property type="project" value="InterPro"/>
</dbReference>
<feature type="transmembrane region" description="Helical" evidence="1">
    <location>
        <begin position="6"/>
        <end position="24"/>
    </location>
</feature>